<dbReference type="InterPro" id="IPR007219">
    <property type="entry name" value="XnlR_reg_dom"/>
</dbReference>
<dbReference type="Proteomes" id="UP000053201">
    <property type="component" value="Unassembled WGS sequence"/>
</dbReference>
<evidence type="ECO:0000256" key="5">
    <source>
        <dbReference type="ARBA" id="ARBA00023242"/>
    </source>
</evidence>
<dbReference type="OrthoDB" id="2123952at2759"/>
<feature type="region of interest" description="Disordered" evidence="6">
    <location>
        <begin position="60"/>
        <end position="80"/>
    </location>
</feature>
<dbReference type="VEuPathDB" id="FungiDB:SPPG_09017"/>
<sequence>MEQSGASRSTQKVKHKPFAEKPDEVWACDRCYRIRRKCDSARPSCGACAARGRICVYSPHSRSRDRGASGSRSQNRGGRRYDRTAYIRMLESRVRELEEILIGSSSDTSRESGENDTLVSEKPQNATCPPISVTGPETALDGNDAIVAGVSNLSIRSPALIASNVPYNMMCPYAVGPILEGPIADCVSSPEVIRHLAQVFFECYYSAATMLPFHEATFMRSLHRQPMFVVMSICACAAPLSDHPALKAYAEARGLPPYIAAEYFFWKARSMIPQLLETPNLDTVLGLGMLSSSANTLGLVSARNSILALCIRMAMELRLNVDPDIVSVHGPLTFLQKETRRRIWSCLWFLEAVDTSMMDLPPIIKDEDKPVVEIDNVPRFGDSVHHWAVKFPGTESTWQSIMDENDEPPVSNETEPDSMTLWIVVVQIWTKAFKFAGTIGTMVQRAIDDGRRDRMANEQVSPAGGPEALAKILEERRKTRAELEQALVNWMNSTPSWFHNIDKWDHFALSLVSKSPPPWNTLHAHLYYHCGFILLHLPTVLESHYHPSENGLSESAGAAYAICLDHARRIAHLLRKAIRLDPDAKLIGYYSMWCVYYSALILIMATKTTVVEEELAQVQNDLQVHLNCLRQVGRRRYLIKHMEENLLNIIAEGEKANGPILAGWSRQ</sequence>
<dbReference type="PANTHER" id="PTHR47338:SF5">
    <property type="entry name" value="ZN(II)2CYS6 TRANSCRIPTION FACTOR (EUROFUNG)"/>
    <property type="match status" value="1"/>
</dbReference>
<dbReference type="Pfam" id="PF04082">
    <property type="entry name" value="Fungal_trans"/>
    <property type="match status" value="1"/>
</dbReference>
<dbReference type="GO" id="GO:0000981">
    <property type="term" value="F:DNA-binding transcription factor activity, RNA polymerase II-specific"/>
    <property type="evidence" value="ECO:0007669"/>
    <property type="project" value="InterPro"/>
</dbReference>
<keyword evidence="4" id="KW-0804">Transcription</keyword>
<dbReference type="OMA" id="FRNTCEM"/>
<dbReference type="InterPro" id="IPR001138">
    <property type="entry name" value="Zn2Cys6_DnaBD"/>
</dbReference>
<dbReference type="CDD" id="cd12148">
    <property type="entry name" value="fungal_TF_MHR"/>
    <property type="match status" value="1"/>
</dbReference>
<dbReference type="InterPro" id="IPR050815">
    <property type="entry name" value="TF_fung"/>
</dbReference>
<protein>
    <recommendedName>
        <fullName evidence="7">Zn(2)-C6 fungal-type domain-containing protein</fullName>
    </recommendedName>
</protein>
<evidence type="ECO:0000256" key="2">
    <source>
        <dbReference type="ARBA" id="ARBA00022723"/>
    </source>
</evidence>
<comment type="subcellular location">
    <subcellularLocation>
        <location evidence="1">Nucleus</location>
    </subcellularLocation>
</comment>
<evidence type="ECO:0000256" key="6">
    <source>
        <dbReference type="SAM" id="MobiDB-lite"/>
    </source>
</evidence>
<evidence type="ECO:0000259" key="7">
    <source>
        <dbReference type="PROSITE" id="PS50048"/>
    </source>
</evidence>
<dbReference type="GO" id="GO:0006351">
    <property type="term" value="P:DNA-templated transcription"/>
    <property type="evidence" value="ECO:0007669"/>
    <property type="project" value="InterPro"/>
</dbReference>
<keyword evidence="9" id="KW-1185">Reference proteome</keyword>
<accession>A0A0L0HQC5</accession>
<feature type="compositionally biased region" description="Polar residues" evidence="6">
    <location>
        <begin position="115"/>
        <end position="127"/>
    </location>
</feature>
<dbReference type="GO" id="GO:0008270">
    <property type="term" value="F:zinc ion binding"/>
    <property type="evidence" value="ECO:0007669"/>
    <property type="project" value="InterPro"/>
</dbReference>
<evidence type="ECO:0000313" key="9">
    <source>
        <dbReference type="Proteomes" id="UP000053201"/>
    </source>
</evidence>
<dbReference type="SMART" id="SM00066">
    <property type="entry name" value="GAL4"/>
    <property type="match status" value="1"/>
</dbReference>
<keyword evidence="2" id="KW-0479">Metal-binding</keyword>
<dbReference type="GO" id="GO:0005634">
    <property type="term" value="C:nucleus"/>
    <property type="evidence" value="ECO:0007669"/>
    <property type="project" value="UniProtKB-SubCell"/>
</dbReference>
<reference evidence="8 9" key="1">
    <citation type="submission" date="2009-08" db="EMBL/GenBank/DDBJ databases">
        <title>The Genome Sequence of Spizellomyces punctatus strain DAOM BR117.</title>
        <authorList>
            <consortium name="The Broad Institute Genome Sequencing Platform"/>
            <person name="Russ C."/>
            <person name="Cuomo C."/>
            <person name="Shea T."/>
            <person name="Young S.K."/>
            <person name="Zeng Q."/>
            <person name="Koehrsen M."/>
            <person name="Haas B."/>
            <person name="Borodovsky M."/>
            <person name="Guigo R."/>
            <person name="Alvarado L."/>
            <person name="Berlin A."/>
            <person name="Bochicchio J."/>
            <person name="Borenstein D."/>
            <person name="Chapman S."/>
            <person name="Chen Z."/>
            <person name="Engels R."/>
            <person name="Freedman E."/>
            <person name="Gellesch M."/>
            <person name="Goldberg J."/>
            <person name="Griggs A."/>
            <person name="Gujja S."/>
            <person name="Heiman D."/>
            <person name="Hepburn T."/>
            <person name="Howarth C."/>
            <person name="Jen D."/>
            <person name="Larson L."/>
            <person name="Lewis B."/>
            <person name="Mehta T."/>
            <person name="Park D."/>
            <person name="Pearson M."/>
            <person name="Roberts A."/>
            <person name="Saif S."/>
            <person name="Shenoy N."/>
            <person name="Sisk P."/>
            <person name="Stolte C."/>
            <person name="Sykes S."/>
            <person name="Thomson T."/>
            <person name="Walk T."/>
            <person name="White J."/>
            <person name="Yandava C."/>
            <person name="Burger G."/>
            <person name="Gray M.W."/>
            <person name="Holland P.W.H."/>
            <person name="King N."/>
            <person name="Lang F.B.F."/>
            <person name="Roger A.J."/>
            <person name="Ruiz-Trillo I."/>
            <person name="Lander E."/>
            <person name="Nusbaum C."/>
        </authorList>
    </citation>
    <scope>NUCLEOTIDE SEQUENCE [LARGE SCALE GENOMIC DNA]</scope>
    <source>
        <strain evidence="8 9">DAOM BR117</strain>
    </source>
</reference>
<feature type="region of interest" description="Disordered" evidence="6">
    <location>
        <begin position="104"/>
        <end position="130"/>
    </location>
</feature>
<evidence type="ECO:0000256" key="1">
    <source>
        <dbReference type="ARBA" id="ARBA00004123"/>
    </source>
</evidence>
<dbReference type="Gene3D" id="4.10.240.10">
    <property type="entry name" value="Zn(2)-C6 fungal-type DNA-binding domain"/>
    <property type="match status" value="1"/>
</dbReference>
<gene>
    <name evidence="8" type="ORF">SPPG_09017</name>
</gene>
<dbReference type="GO" id="GO:0003677">
    <property type="term" value="F:DNA binding"/>
    <property type="evidence" value="ECO:0007669"/>
    <property type="project" value="InterPro"/>
</dbReference>
<keyword evidence="5" id="KW-0539">Nucleus</keyword>
<dbReference type="RefSeq" id="XP_016611356.1">
    <property type="nucleotide sequence ID" value="XM_016757170.1"/>
</dbReference>
<dbReference type="PROSITE" id="PS50048">
    <property type="entry name" value="ZN2_CY6_FUNGAL_2"/>
    <property type="match status" value="1"/>
</dbReference>
<dbReference type="GeneID" id="27692142"/>
<dbReference type="SUPFAM" id="SSF57701">
    <property type="entry name" value="Zn2/Cys6 DNA-binding domain"/>
    <property type="match status" value="1"/>
</dbReference>
<proteinExistence type="predicted"/>
<dbReference type="AlphaFoldDB" id="A0A0L0HQC5"/>
<feature type="domain" description="Zn(2)-C6 fungal-type" evidence="7">
    <location>
        <begin position="27"/>
        <end position="57"/>
    </location>
</feature>
<dbReference type="Pfam" id="PF00172">
    <property type="entry name" value="Zn_clus"/>
    <property type="match status" value="1"/>
</dbReference>
<keyword evidence="3" id="KW-0805">Transcription regulation</keyword>
<evidence type="ECO:0000256" key="4">
    <source>
        <dbReference type="ARBA" id="ARBA00023163"/>
    </source>
</evidence>
<evidence type="ECO:0000313" key="8">
    <source>
        <dbReference type="EMBL" id="KND03317.1"/>
    </source>
</evidence>
<name>A0A0L0HQC5_SPIPD</name>
<dbReference type="PANTHER" id="PTHR47338">
    <property type="entry name" value="ZN(II)2CYS6 TRANSCRIPTION FACTOR (EUROFUNG)-RELATED"/>
    <property type="match status" value="1"/>
</dbReference>
<dbReference type="InParanoid" id="A0A0L0HQC5"/>
<dbReference type="CDD" id="cd00067">
    <property type="entry name" value="GAL4"/>
    <property type="match status" value="1"/>
</dbReference>
<dbReference type="InterPro" id="IPR036864">
    <property type="entry name" value="Zn2-C6_fun-type_DNA-bd_sf"/>
</dbReference>
<dbReference type="EMBL" id="KQ257452">
    <property type="protein sequence ID" value="KND03317.1"/>
    <property type="molecule type" value="Genomic_DNA"/>
</dbReference>
<organism evidence="8 9">
    <name type="scientific">Spizellomyces punctatus (strain DAOM BR117)</name>
    <dbReference type="NCBI Taxonomy" id="645134"/>
    <lineage>
        <taxon>Eukaryota</taxon>
        <taxon>Fungi</taxon>
        <taxon>Fungi incertae sedis</taxon>
        <taxon>Chytridiomycota</taxon>
        <taxon>Chytridiomycota incertae sedis</taxon>
        <taxon>Chytridiomycetes</taxon>
        <taxon>Spizellomycetales</taxon>
        <taxon>Spizellomycetaceae</taxon>
        <taxon>Spizellomyces</taxon>
    </lineage>
</organism>
<evidence type="ECO:0000256" key="3">
    <source>
        <dbReference type="ARBA" id="ARBA00023015"/>
    </source>
</evidence>